<protein>
    <submittedName>
        <fullName evidence="1">Uncharacterized protein</fullName>
    </submittedName>
</protein>
<dbReference type="Proteomes" id="UP000231019">
    <property type="component" value="Unassembled WGS sequence"/>
</dbReference>
<organism evidence="1 2">
    <name type="scientific">bacterium (Candidatus Blackallbacteria) CG17_big_fil_post_rev_8_21_14_2_50_48_46</name>
    <dbReference type="NCBI Taxonomy" id="2014261"/>
    <lineage>
        <taxon>Bacteria</taxon>
        <taxon>Candidatus Blackallbacteria</taxon>
    </lineage>
</organism>
<gene>
    <name evidence="1" type="ORF">COW36_04870</name>
</gene>
<dbReference type="EMBL" id="PFFQ01000012">
    <property type="protein sequence ID" value="PIW18628.1"/>
    <property type="molecule type" value="Genomic_DNA"/>
</dbReference>
<accession>A0A2M7G943</accession>
<comment type="caution">
    <text evidence="1">The sequence shown here is derived from an EMBL/GenBank/DDBJ whole genome shotgun (WGS) entry which is preliminary data.</text>
</comment>
<proteinExistence type="predicted"/>
<reference evidence="1 2" key="1">
    <citation type="submission" date="2017-09" db="EMBL/GenBank/DDBJ databases">
        <title>Depth-based differentiation of microbial function through sediment-hosted aquifers and enrichment of novel symbionts in the deep terrestrial subsurface.</title>
        <authorList>
            <person name="Probst A.J."/>
            <person name="Ladd B."/>
            <person name="Jarett J.K."/>
            <person name="Geller-Mcgrath D.E."/>
            <person name="Sieber C.M."/>
            <person name="Emerson J.B."/>
            <person name="Anantharaman K."/>
            <person name="Thomas B.C."/>
            <person name="Malmstrom R."/>
            <person name="Stieglmeier M."/>
            <person name="Klingl A."/>
            <person name="Woyke T."/>
            <person name="Ryan C.M."/>
            <person name="Banfield J.F."/>
        </authorList>
    </citation>
    <scope>NUCLEOTIDE SEQUENCE [LARGE SCALE GENOMIC DNA]</scope>
    <source>
        <strain evidence="1">CG17_big_fil_post_rev_8_21_14_2_50_48_46</strain>
    </source>
</reference>
<dbReference type="AlphaFoldDB" id="A0A2M7G943"/>
<evidence type="ECO:0000313" key="1">
    <source>
        <dbReference type="EMBL" id="PIW18628.1"/>
    </source>
</evidence>
<name>A0A2M7G943_9BACT</name>
<evidence type="ECO:0000313" key="2">
    <source>
        <dbReference type="Proteomes" id="UP000231019"/>
    </source>
</evidence>
<sequence length="85" mass="9542">MAKLNPATETLSTSSQAAHLQVEQLFVLGHQLLEMGAYSLAREYLQALKIQQPQQGRVESLLEEAIRRESMVHAQAERTCPSFEC</sequence>